<gene>
    <name evidence="2" type="ORF">GKE01_06990</name>
</gene>
<dbReference type="PANTHER" id="PTHR35532:SF5">
    <property type="entry name" value="CARBOHYDRATE-BINDING DOMAIN-CONTAINING PROTEIN"/>
    <property type="match status" value="1"/>
</dbReference>
<dbReference type="EMBL" id="WKLP01000007">
    <property type="protein sequence ID" value="MRY11216.1"/>
    <property type="molecule type" value="Genomic_DNA"/>
</dbReference>
<evidence type="ECO:0000256" key="1">
    <source>
        <dbReference type="SAM" id="Phobius"/>
    </source>
</evidence>
<sequence>MNSQDSRYWRLLPEEYIVGKTWIIRKTMKKVFITGINILLAVFLIACASSDSKRLEQALLFAGDNRGELEKVLSHYENNPEKLEAARFLIRNMPRWYGYEGWQLDSIKPVLIQKDKGEAVPKEVITKWQRVSFYSLPKVYDAKVITADYLIENIDLAFDVWKRYPWNRNLGFDNFCELILPYRIGDEPLSSWRKLYHDYYTAILDSAYQGNDVIEACKAVDKDLKRVYYRWNTDFNIPHQSADFLFYHRVGFCREACDVTLYAMRACGIPVASEYFVYSPEYQHPHFWTVLRDTTGKFIQFGFNEFEASRINPGTDGRKKGKVYRYCFGAQDEPFSGITKDNKVPALFRDRFIKDVTANYFGENEVSVSVQSAYEDYIYLGVFSPGGWIPVDIAHNNKGNVTFRNLEPDVIYQPLISDGQNHRAAGYPFIYKNETVHLLKPDTTSMKKVILKRKMSLMPTIAEFLYRAIIGSKIEVSADLSFTRPDLVYQFNDTLDYNYYELTPPDINKKYRYIKYIAPSGKRMELSELSVFKDSLCKEQIPLKRMNDIEPVRALDHITDRDILSYFQARDTSCFITYDLGKTTTIGKVVFSPRNDDNYVWPGDEYELFYQDGVNGWKSLGVQTATGWELEYRVPDNALLWLRDRTKGREEQVFIYKKGKQYFTVDL</sequence>
<name>A0A6G1ZB80_9BACT</name>
<evidence type="ECO:0000313" key="2">
    <source>
        <dbReference type="EMBL" id="MRY11216.1"/>
    </source>
</evidence>
<keyword evidence="1" id="KW-0812">Transmembrane</keyword>
<accession>A0A6G1ZB80</accession>
<comment type="caution">
    <text evidence="2">The sequence shown here is derived from an EMBL/GenBank/DDBJ whole genome shotgun (WGS) entry which is preliminary data.</text>
</comment>
<dbReference type="InterPro" id="IPR038765">
    <property type="entry name" value="Papain-like_cys_pep_sf"/>
</dbReference>
<dbReference type="PANTHER" id="PTHR35532">
    <property type="entry name" value="SIMILAR TO POLYHYDROXYALKANOATE DEPOLYMERASE"/>
    <property type="match status" value="1"/>
</dbReference>
<dbReference type="Gene3D" id="2.60.120.260">
    <property type="entry name" value="Galactose-binding domain-like"/>
    <property type="match status" value="2"/>
</dbReference>
<dbReference type="AlphaFoldDB" id="A0A6G1ZB80"/>
<evidence type="ECO:0008006" key="3">
    <source>
        <dbReference type="Google" id="ProtNLM"/>
    </source>
</evidence>
<feature type="transmembrane region" description="Helical" evidence="1">
    <location>
        <begin position="31"/>
        <end position="51"/>
    </location>
</feature>
<organism evidence="2">
    <name type="scientific">Parabacteroides goldsteinii</name>
    <dbReference type="NCBI Taxonomy" id="328812"/>
    <lineage>
        <taxon>Bacteria</taxon>
        <taxon>Pseudomonadati</taxon>
        <taxon>Bacteroidota</taxon>
        <taxon>Bacteroidia</taxon>
        <taxon>Bacteroidales</taxon>
        <taxon>Tannerellaceae</taxon>
        <taxon>Parabacteroides</taxon>
    </lineage>
</organism>
<proteinExistence type="predicted"/>
<keyword evidence="1" id="KW-1133">Transmembrane helix</keyword>
<protein>
    <recommendedName>
        <fullName evidence="3">Peptide-N(4)-(N-acetyl-beta-glucosaminyl)asparagine amidase</fullName>
    </recommendedName>
</protein>
<dbReference type="SUPFAM" id="SSF54001">
    <property type="entry name" value="Cysteine proteinases"/>
    <property type="match status" value="1"/>
</dbReference>
<keyword evidence="1" id="KW-0472">Membrane</keyword>
<reference evidence="2" key="1">
    <citation type="journal article" date="2019" name="Nat. Med.">
        <title>A library of human gut bacterial isolates paired with longitudinal multiomics data enables mechanistic microbiome research.</title>
        <authorList>
            <person name="Poyet M."/>
            <person name="Groussin M."/>
            <person name="Gibbons S.M."/>
            <person name="Avila-Pacheco J."/>
            <person name="Jiang X."/>
            <person name="Kearney S.M."/>
            <person name="Perrotta A.R."/>
            <person name="Berdy B."/>
            <person name="Zhao S."/>
            <person name="Lieberman T.D."/>
            <person name="Swanson P.K."/>
            <person name="Smith M."/>
            <person name="Roesemann S."/>
            <person name="Alexander J.E."/>
            <person name="Rich S.A."/>
            <person name="Livny J."/>
            <person name="Vlamakis H."/>
            <person name="Clish C."/>
            <person name="Bullock K."/>
            <person name="Deik A."/>
            <person name="Scott J."/>
            <person name="Pierce K.A."/>
            <person name="Xavier R.J."/>
            <person name="Alm E.J."/>
        </authorList>
    </citation>
    <scope>NUCLEOTIDE SEQUENCE</scope>
    <source>
        <strain evidence="2">BIOML-A4</strain>
    </source>
</reference>